<feature type="region of interest" description="Disordered" evidence="3">
    <location>
        <begin position="1141"/>
        <end position="1166"/>
    </location>
</feature>
<feature type="compositionally biased region" description="Pro residues" evidence="3">
    <location>
        <begin position="179"/>
        <end position="188"/>
    </location>
</feature>
<dbReference type="GO" id="GO:0003676">
    <property type="term" value="F:nucleic acid binding"/>
    <property type="evidence" value="ECO:0007669"/>
    <property type="project" value="InterPro"/>
</dbReference>
<dbReference type="EMBL" id="CAMXCT020002897">
    <property type="protein sequence ID" value="CAL1154557.1"/>
    <property type="molecule type" value="Genomic_DNA"/>
</dbReference>
<sequence length="1695" mass="186068">WHLITGNNCIEATAWFDLSPGFGGPSGLQCLFFWDLQVLFFLVEIMSAPPQQPMDLQVIAQMLEQIAKSQADQQGQINHLGAAVTASGQVVQGTQQTTEQVVTEVVQQVQQAFQAGNQAHQDQLTQFAQGFQTEQQSQQQQIQQIAQAISGLQQQVQNVSNATAAAMGSGGVQGVASPPGSPPHPPPGGGAGVVGSPQVPGTGQQVPAQDGGLPHQGASSAGVPPMPGGPPLTGGGGGPSIYNMNGGVGFQNAAGSAMSPAVAYAMQQGGVDNRALGKPPAYDPSSTKVSFQDWSDHVITVCDGAMPGIFEVMEWVVNTQPRHNLDAGVLKVTFPGIDGLLIDYAESNVYAILSTYTTGEARSLVRQARRPHGMEAWRLLQMRFNPVTLGRQRAHLIKITNSTENVPLEKLGAEIVSWENRICDFETESRPPSDKVADSVKMAVLTAMCPNRLREHVQLNASRFTSYYDLREVFSFLDHVMSAAVAPMDIGALNVQGCWECGSTQHYAKDCPQKSEGKKGKSKGGKNSGKGKSGKDAGKKGKGKDFNKGKGKNYGGYDGKGGKGKKGQEFKSLNSVADPRLGQLQSAYAKAAMEAYNRERSTPAVVPAIAPPLPAGSGSSSSGAVVPSQPKFVCYQPQDDQQYFVAANGDLVPELYKVHPVIATEEGFLRQTQFSVANVNKILVSAAQICNRGHRIILDRPARWSYIEDGDTAGMMMLEQKDGVYVQKFAAVVAVSPLEEHTQLNAVDGVPGDDGADVDGSEPYEATTPRDGPVDDHQDGVNDDFEIGVPREFIDEEDDIVVHEEHEDAVEKAGLPSPLQPMAQEIEEHSIAHVPYRSWCEHCVRDKARTSAHPTSAGPKLEEKRATIAMDYFYLGKHDEGSLPILGVVEELTQRCFSVTLPSKGLGHQYNLAKLEKLVKVLGVQFGVVKSDTERAMVVLREAVQAKFPNLSSENAMKGESASNGLIRGARWNLEELNQMVGLPWQLKPPVEASKIVEAGGGINLEVEYQPPEEPKNVKEKRRKGYVPRGICIRKDVELKQFGYTENCHGCIAAEKGLGHRQHSNACKEWIAEALSKTDEGRLRLELIKKREEEYIVKYQEEEEKKRKGEPLADAPLKSTRVEEPSLEDLIADSGLADALGPAGGVGRPSAAGNPGEPSTAMEEALRSRGRHSLQWTSVHYEFSVWVMVVQRKSPRVQLDFQRGVMGSAAAYGVTKPEVAELYSPPRVTEYGARKGVLSGFAFDLTTNDEDGNPWDFTQAGQKKKAADKIAQMEPDLLVGSPMCGPRSNLQHLNDKTEEDAEKLRLKEAEGEEHLEFCVEQYVEQMKRGGIFLHEHPQTARSWKKGCIKRLAERDDVFMVTADRCQYGLRSRDQFGEGLARCGQCNKGGVEVFYSTSLQRSSNNFLLCETGYTWHRHVPLTDGRARNAQVDPEGLVRAIVQGLLRHLRGKKTLFCGVSVGPVNQENDIDFSLFKNSNEDDRRTFVDEVSGKPLNTAMVEKAGEEELSFAERYNVWTLVPTQECWDNTGAGPIGSRWIDINKGDDKNPSYRSRLVIQEEKLKVMFIDIRRAHWTARIERLVYVRLPADVCGADQCGRPNKAMYGCRDAAQWLQFMEMTSLRLARRRTFLWLKQQLETRYELKFGGLLGPDRGDVKDAMILNRLVHYDADSGETTYESDPRHVQILLSELNLKEAKD</sequence>
<organism evidence="5">
    <name type="scientific">Cladocopium goreaui</name>
    <dbReference type="NCBI Taxonomy" id="2562237"/>
    <lineage>
        <taxon>Eukaryota</taxon>
        <taxon>Sar</taxon>
        <taxon>Alveolata</taxon>
        <taxon>Dinophyceae</taxon>
        <taxon>Suessiales</taxon>
        <taxon>Symbiodiniaceae</taxon>
        <taxon>Cladocopium</taxon>
    </lineage>
</organism>
<feature type="domain" description="CCHC-type" evidence="4">
    <location>
        <begin position="498"/>
        <end position="513"/>
    </location>
</feature>
<feature type="region of interest" description="Disordered" evidence="3">
    <location>
        <begin position="1101"/>
        <end position="1121"/>
    </location>
</feature>
<evidence type="ECO:0000256" key="2">
    <source>
        <dbReference type="SAM" id="Coils"/>
    </source>
</evidence>
<dbReference type="InterPro" id="IPR001878">
    <property type="entry name" value="Znf_CCHC"/>
</dbReference>
<evidence type="ECO:0000259" key="4">
    <source>
        <dbReference type="PROSITE" id="PS50158"/>
    </source>
</evidence>
<feature type="compositionally biased region" description="Basic and acidic residues" evidence="3">
    <location>
        <begin position="510"/>
        <end position="519"/>
    </location>
</feature>
<feature type="compositionally biased region" description="Basic and acidic residues" evidence="3">
    <location>
        <begin position="1101"/>
        <end position="1111"/>
    </location>
</feature>
<evidence type="ECO:0000256" key="1">
    <source>
        <dbReference type="PROSITE-ProRule" id="PRU00047"/>
    </source>
</evidence>
<dbReference type="OrthoDB" id="423906at2759"/>
<dbReference type="PROSITE" id="PS50158">
    <property type="entry name" value="ZF_CCHC"/>
    <property type="match status" value="1"/>
</dbReference>
<feature type="region of interest" description="Disordered" evidence="3">
    <location>
        <begin position="168"/>
        <end position="238"/>
    </location>
</feature>
<proteinExistence type="predicted"/>
<feature type="region of interest" description="Disordered" evidence="3">
    <location>
        <begin position="510"/>
        <end position="569"/>
    </location>
</feature>
<reference evidence="6" key="2">
    <citation type="submission" date="2024-04" db="EMBL/GenBank/DDBJ databases">
        <authorList>
            <person name="Chen Y."/>
            <person name="Shah S."/>
            <person name="Dougan E. K."/>
            <person name="Thang M."/>
            <person name="Chan C."/>
        </authorList>
    </citation>
    <scope>NUCLEOTIDE SEQUENCE [LARGE SCALE GENOMIC DNA]</scope>
</reference>
<feature type="compositionally biased region" description="Basic and acidic residues" evidence="3">
    <location>
        <begin position="533"/>
        <end position="548"/>
    </location>
</feature>
<keyword evidence="1" id="KW-0863">Zinc-finger</keyword>
<keyword evidence="1" id="KW-0479">Metal-binding</keyword>
<gene>
    <name evidence="5" type="ORF">C1SCF055_LOCUS27250</name>
</gene>
<name>A0A9P1G8K5_9DINO</name>
<dbReference type="EMBL" id="CAMXCT010002897">
    <property type="protein sequence ID" value="CAI4001182.1"/>
    <property type="molecule type" value="Genomic_DNA"/>
</dbReference>
<feature type="non-terminal residue" evidence="5">
    <location>
        <position position="1695"/>
    </location>
</feature>
<feature type="region of interest" description="Disordered" evidence="3">
    <location>
        <begin position="745"/>
        <end position="779"/>
    </location>
</feature>
<comment type="caution">
    <text evidence="5">The sequence shown here is derived from an EMBL/GenBank/DDBJ whole genome shotgun (WGS) entry which is preliminary data.</text>
</comment>
<evidence type="ECO:0000256" key="3">
    <source>
        <dbReference type="SAM" id="MobiDB-lite"/>
    </source>
</evidence>
<keyword evidence="1" id="KW-0862">Zinc</keyword>
<keyword evidence="2" id="KW-0175">Coiled coil</keyword>
<evidence type="ECO:0000313" key="5">
    <source>
        <dbReference type="EMBL" id="CAI4001182.1"/>
    </source>
</evidence>
<reference evidence="5" key="1">
    <citation type="submission" date="2022-10" db="EMBL/GenBank/DDBJ databases">
        <authorList>
            <person name="Chen Y."/>
            <person name="Dougan E. K."/>
            <person name="Chan C."/>
            <person name="Rhodes N."/>
            <person name="Thang M."/>
        </authorList>
    </citation>
    <scope>NUCLEOTIDE SEQUENCE</scope>
</reference>
<feature type="coiled-coil region" evidence="2">
    <location>
        <begin position="135"/>
        <end position="162"/>
    </location>
</feature>
<evidence type="ECO:0000313" key="6">
    <source>
        <dbReference type="EMBL" id="CAL1154557.1"/>
    </source>
</evidence>
<dbReference type="SMART" id="SM00343">
    <property type="entry name" value="ZnF_C2HC"/>
    <property type="match status" value="1"/>
</dbReference>
<dbReference type="GO" id="GO:0008270">
    <property type="term" value="F:zinc ion binding"/>
    <property type="evidence" value="ECO:0007669"/>
    <property type="project" value="UniProtKB-KW"/>
</dbReference>
<accession>A0A9P1G8K5</accession>
<protein>
    <recommendedName>
        <fullName evidence="4">CCHC-type domain-containing protein</fullName>
    </recommendedName>
</protein>